<evidence type="ECO:0000256" key="11">
    <source>
        <dbReference type="ARBA" id="ARBA00022759"/>
    </source>
</evidence>
<dbReference type="PROSITE" id="PS51975">
    <property type="entry name" value="RNASE_H_2"/>
    <property type="match status" value="1"/>
</dbReference>
<dbReference type="Pfam" id="PF01351">
    <property type="entry name" value="RNase_HII"/>
    <property type="match status" value="1"/>
</dbReference>
<dbReference type="InterPro" id="IPR022898">
    <property type="entry name" value="RNase_HII"/>
</dbReference>
<comment type="subcellular location">
    <subcellularLocation>
        <location evidence="4 14">Cytoplasm</location>
    </subcellularLocation>
</comment>
<evidence type="ECO:0000259" key="18">
    <source>
        <dbReference type="PROSITE" id="PS51975"/>
    </source>
</evidence>
<comment type="caution">
    <text evidence="19">The sequence shown here is derived from an EMBL/GenBank/DDBJ whole genome shotgun (WGS) entry which is preliminary data.</text>
</comment>
<dbReference type="PANTHER" id="PTHR10954:SF18">
    <property type="entry name" value="RIBONUCLEASE HII"/>
    <property type="match status" value="1"/>
</dbReference>
<dbReference type="PANTHER" id="PTHR10954">
    <property type="entry name" value="RIBONUCLEASE H2 SUBUNIT A"/>
    <property type="match status" value="1"/>
</dbReference>
<keyword evidence="10 14" id="KW-0479">Metal-binding</keyword>
<evidence type="ECO:0000313" key="20">
    <source>
        <dbReference type="Proteomes" id="UP000010729"/>
    </source>
</evidence>
<comment type="cofactor">
    <cofactor evidence="2">
        <name>Mg(2+)</name>
        <dbReference type="ChEBI" id="CHEBI:18420"/>
    </cofactor>
</comment>
<evidence type="ECO:0000256" key="3">
    <source>
        <dbReference type="ARBA" id="ARBA00004065"/>
    </source>
</evidence>
<evidence type="ECO:0000256" key="17">
    <source>
        <dbReference type="SAM" id="MobiDB-lite"/>
    </source>
</evidence>
<name>N1V6W1_9MICC</name>
<dbReference type="SUPFAM" id="SSF53098">
    <property type="entry name" value="Ribonuclease H-like"/>
    <property type="match status" value="1"/>
</dbReference>
<accession>N1V6W1</accession>
<dbReference type="CDD" id="cd07182">
    <property type="entry name" value="RNase_HII_bacteria_HII_like"/>
    <property type="match status" value="1"/>
</dbReference>
<dbReference type="GO" id="GO:0030145">
    <property type="term" value="F:manganese ion binding"/>
    <property type="evidence" value="ECO:0007669"/>
    <property type="project" value="UniProtKB-UniRule"/>
</dbReference>
<gene>
    <name evidence="14 19" type="primary">rnhB</name>
    <name evidence="19" type="ORF">D477_002301</name>
</gene>
<dbReference type="Gene3D" id="3.30.420.10">
    <property type="entry name" value="Ribonuclease H-like superfamily/Ribonuclease H"/>
    <property type="match status" value="1"/>
</dbReference>
<dbReference type="InterPro" id="IPR024567">
    <property type="entry name" value="RNase_HII/HIII_dom"/>
</dbReference>
<feature type="domain" description="RNase H type-2" evidence="18">
    <location>
        <begin position="20"/>
        <end position="229"/>
    </location>
</feature>
<feature type="binding site" evidence="14 15">
    <location>
        <position position="27"/>
    </location>
    <ligand>
        <name>a divalent metal cation</name>
        <dbReference type="ChEBI" id="CHEBI:60240"/>
    </ligand>
</feature>
<feature type="region of interest" description="Disordered" evidence="17">
    <location>
        <begin position="221"/>
        <end position="283"/>
    </location>
</feature>
<dbReference type="InterPro" id="IPR012337">
    <property type="entry name" value="RNaseH-like_sf"/>
</dbReference>
<evidence type="ECO:0000256" key="10">
    <source>
        <dbReference type="ARBA" id="ARBA00022723"/>
    </source>
</evidence>
<sequence>MTPKNPHLRFERSFTAQGLRMIAGADEVGRGALAGPVTVGMVVVDAAAVKALKGVRDSKLLSPKDRELLVPRIQAWAAAYGVGHASPEEIDAIGLTAALRLAGTRAWQAVLETARPDAVILDGNFNWLSPVEQPSLFEEDGGTGCDAPVHTRIKADLNCLSVAAASVLAKVERDTLMAGLALEHPAYGWDINKGYATAAHRTALTEYGPSAVHRRSWRLMPDEGLPADEGSPADGALPEDAGVPAGGALPEDAGVPEGKGLAEHGVFPAGPAEGEPVLVAGQP</sequence>
<keyword evidence="8 14" id="KW-0963">Cytoplasm</keyword>
<dbReference type="GO" id="GO:0032299">
    <property type="term" value="C:ribonuclease H2 complex"/>
    <property type="evidence" value="ECO:0007669"/>
    <property type="project" value="TreeGrafter"/>
</dbReference>
<dbReference type="HAMAP" id="MF_00052_B">
    <property type="entry name" value="RNase_HII_B"/>
    <property type="match status" value="1"/>
</dbReference>
<keyword evidence="12 14" id="KW-0378">Hydrolase</keyword>
<comment type="cofactor">
    <cofactor evidence="14 15">
        <name>Mn(2+)</name>
        <dbReference type="ChEBI" id="CHEBI:29035"/>
    </cofactor>
    <cofactor evidence="14 15">
        <name>Mg(2+)</name>
        <dbReference type="ChEBI" id="CHEBI:18420"/>
    </cofactor>
    <text evidence="14 15">Manganese or magnesium. Binds 1 divalent metal ion per monomer in the absence of substrate. May bind a second metal ion after substrate binding.</text>
</comment>
<evidence type="ECO:0000256" key="1">
    <source>
        <dbReference type="ARBA" id="ARBA00000077"/>
    </source>
</evidence>
<dbReference type="EC" id="3.1.26.4" evidence="6 14"/>
<feature type="binding site" evidence="14 15">
    <location>
        <position position="122"/>
    </location>
    <ligand>
        <name>a divalent metal cation</name>
        <dbReference type="ChEBI" id="CHEBI:60240"/>
    </ligand>
</feature>
<protein>
    <recommendedName>
        <fullName evidence="7 14">Ribonuclease HII</fullName>
        <shortName evidence="14">RNase HII</shortName>
        <ecNumber evidence="6 14">3.1.26.4</ecNumber>
    </recommendedName>
</protein>
<dbReference type="AlphaFoldDB" id="N1V6W1"/>
<evidence type="ECO:0000256" key="2">
    <source>
        <dbReference type="ARBA" id="ARBA00001946"/>
    </source>
</evidence>
<evidence type="ECO:0000256" key="8">
    <source>
        <dbReference type="ARBA" id="ARBA00022490"/>
    </source>
</evidence>
<evidence type="ECO:0000256" key="15">
    <source>
        <dbReference type="PROSITE-ProRule" id="PRU01319"/>
    </source>
</evidence>
<dbReference type="GO" id="GO:0003723">
    <property type="term" value="F:RNA binding"/>
    <property type="evidence" value="ECO:0007669"/>
    <property type="project" value="UniProtKB-UniRule"/>
</dbReference>
<dbReference type="RefSeq" id="WP_005266844.1">
    <property type="nucleotide sequence ID" value="NZ_ANPE02000060.1"/>
</dbReference>
<comment type="similarity">
    <text evidence="5 14 16">Belongs to the RNase HII family.</text>
</comment>
<evidence type="ECO:0000256" key="14">
    <source>
        <dbReference type="HAMAP-Rule" id="MF_00052"/>
    </source>
</evidence>
<proteinExistence type="inferred from homology"/>
<evidence type="ECO:0000256" key="5">
    <source>
        <dbReference type="ARBA" id="ARBA00007383"/>
    </source>
</evidence>
<dbReference type="NCBIfam" id="NF000595">
    <property type="entry name" value="PRK00015.1-3"/>
    <property type="match status" value="1"/>
</dbReference>
<evidence type="ECO:0000256" key="6">
    <source>
        <dbReference type="ARBA" id="ARBA00012180"/>
    </source>
</evidence>
<keyword evidence="20" id="KW-1185">Reference proteome</keyword>
<evidence type="ECO:0000256" key="12">
    <source>
        <dbReference type="ARBA" id="ARBA00022801"/>
    </source>
</evidence>
<dbReference type="InterPro" id="IPR036397">
    <property type="entry name" value="RNaseH_sf"/>
</dbReference>
<dbReference type="GO" id="GO:0004523">
    <property type="term" value="F:RNA-DNA hybrid ribonuclease activity"/>
    <property type="evidence" value="ECO:0007669"/>
    <property type="project" value="UniProtKB-UniRule"/>
</dbReference>
<evidence type="ECO:0000256" key="9">
    <source>
        <dbReference type="ARBA" id="ARBA00022722"/>
    </source>
</evidence>
<keyword evidence="11 14" id="KW-0255">Endonuclease</keyword>
<dbReference type="OrthoDB" id="9803420at2"/>
<dbReference type="GO" id="GO:0006298">
    <property type="term" value="P:mismatch repair"/>
    <property type="evidence" value="ECO:0007669"/>
    <property type="project" value="TreeGrafter"/>
</dbReference>
<evidence type="ECO:0000313" key="19">
    <source>
        <dbReference type="EMBL" id="EMY35827.1"/>
    </source>
</evidence>
<dbReference type="GO" id="GO:0043137">
    <property type="term" value="P:DNA replication, removal of RNA primer"/>
    <property type="evidence" value="ECO:0007669"/>
    <property type="project" value="TreeGrafter"/>
</dbReference>
<dbReference type="GO" id="GO:0005737">
    <property type="term" value="C:cytoplasm"/>
    <property type="evidence" value="ECO:0007669"/>
    <property type="project" value="UniProtKB-SubCell"/>
</dbReference>
<feature type="binding site" evidence="14 15">
    <location>
        <position position="26"/>
    </location>
    <ligand>
        <name>a divalent metal cation</name>
        <dbReference type="ChEBI" id="CHEBI:60240"/>
    </ligand>
</feature>
<organism evidence="19 20">
    <name type="scientific">Arthrobacter crystallopoietes BAB-32</name>
    <dbReference type="NCBI Taxonomy" id="1246476"/>
    <lineage>
        <taxon>Bacteria</taxon>
        <taxon>Bacillati</taxon>
        <taxon>Actinomycetota</taxon>
        <taxon>Actinomycetes</taxon>
        <taxon>Micrococcales</taxon>
        <taxon>Micrococcaceae</taxon>
        <taxon>Crystallibacter</taxon>
    </lineage>
</organism>
<evidence type="ECO:0000256" key="4">
    <source>
        <dbReference type="ARBA" id="ARBA00004496"/>
    </source>
</evidence>
<keyword evidence="9 14" id="KW-0540">Nuclease</keyword>
<dbReference type="InterPro" id="IPR001352">
    <property type="entry name" value="RNase_HII/HIII"/>
</dbReference>
<evidence type="ECO:0000256" key="16">
    <source>
        <dbReference type="RuleBase" id="RU003515"/>
    </source>
</evidence>
<evidence type="ECO:0000256" key="13">
    <source>
        <dbReference type="ARBA" id="ARBA00023211"/>
    </source>
</evidence>
<comment type="catalytic activity">
    <reaction evidence="1 14 15 16">
        <text>Endonucleolytic cleavage to 5'-phosphomonoester.</text>
        <dbReference type="EC" id="3.1.26.4"/>
    </reaction>
</comment>
<dbReference type="EMBL" id="ANPE02000060">
    <property type="protein sequence ID" value="EMY35827.1"/>
    <property type="molecule type" value="Genomic_DNA"/>
</dbReference>
<reference evidence="19 20" key="1">
    <citation type="journal article" date="2013" name="Genome Announc.">
        <title>Draft Genome Sequence of Arthrobacter crystallopoietes Strain BAB-32, Revealing Genes for Bioremediation.</title>
        <authorList>
            <person name="Joshi M.N."/>
            <person name="Pandit A.S."/>
            <person name="Sharma A."/>
            <person name="Pandya R.V."/>
            <person name="Desai S.M."/>
            <person name="Saxena A.K."/>
            <person name="Bagatharia S.B."/>
        </authorList>
    </citation>
    <scope>NUCLEOTIDE SEQUENCE [LARGE SCALE GENOMIC DNA]</scope>
    <source>
        <strain evidence="19 20">BAB-32</strain>
    </source>
</reference>
<comment type="function">
    <text evidence="3 14 16">Endonuclease that specifically degrades the RNA of RNA-DNA hybrids.</text>
</comment>
<dbReference type="Proteomes" id="UP000010729">
    <property type="component" value="Unassembled WGS sequence"/>
</dbReference>
<keyword evidence="13 14" id="KW-0464">Manganese</keyword>
<evidence type="ECO:0000256" key="7">
    <source>
        <dbReference type="ARBA" id="ARBA00019179"/>
    </source>
</evidence>